<evidence type="ECO:0000259" key="11">
    <source>
        <dbReference type="PROSITE" id="PS50866"/>
    </source>
</evidence>
<accession>A0A6J2US85</accession>
<dbReference type="InParanoid" id="A0A6J2US85"/>
<comment type="subcellular location">
    <subcellularLocation>
        <location evidence="1">Endoplasmic reticulum membrane</location>
        <topology evidence="1">Single-pass type I membrane protein</topology>
    </subcellularLocation>
    <subcellularLocation>
        <location evidence="8">Membrane</location>
        <topology evidence="8">Single-pass type I membrane protein</topology>
    </subcellularLocation>
</comment>
<evidence type="ECO:0000313" key="12">
    <source>
        <dbReference type="Proteomes" id="UP000504632"/>
    </source>
</evidence>
<dbReference type="AlphaFoldDB" id="A0A6J2US85"/>
<evidence type="ECO:0000256" key="9">
    <source>
        <dbReference type="SAM" id="Phobius"/>
    </source>
</evidence>
<evidence type="ECO:0000256" key="10">
    <source>
        <dbReference type="SAM" id="SignalP"/>
    </source>
</evidence>
<organism evidence="12 13">
    <name type="scientific">Chanos chanos</name>
    <name type="common">Milkfish</name>
    <name type="synonym">Mugil chanos</name>
    <dbReference type="NCBI Taxonomy" id="29144"/>
    <lineage>
        <taxon>Eukaryota</taxon>
        <taxon>Metazoa</taxon>
        <taxon>Chordata</taxon>
        <taxon>Craniata</taxon>
        <taxon>Vertebrata</taxon>
        <taxon>Euteleostomi</taxon>
        <taxon>Actinopterygii</taxon>
        <taxon>Neopterygii</taxon>
        <taxon>Teleostei</taxon>
        <taxon>Ostariophysi</taxon>
        <taxon>Gonorynchiformes</taxon>
        <taxon>Chanidae</taxon>
        <taxon>Chanos</taxon>
    </lineage>
</organism>
<feature type="chain" id="PRO_5026899400" evidence="10">
    <location>
        <begin position="20"/>
        <end position="214"/>
    </location>
</feature>
<keyword evidence="5" id="KW-0256">Endoplasmic reticulum</keyword>
<evidence type="ECO:0000256" key="8">
    <source>
        <dbReference type="RuleBase" id="RU003827"/>
    </source>
</evidence>
<keyword evidence="6 9" id="KW-1133">Transmembrane helix</keyword>
<evidence type="ECO:0000256" key="5">
    <source>
        <dbReference type="ARBA" id="ARBA00022824"/>
    </source>
</evidence>
<dbReference type="GeneID" id="115806071"/>
<evidence type="ECO:0000256" key="2">
    <source>
        <dbReference type="ARBA" id="ARBA00007104"/>
    </source>
</evidence>
<proteinExistence type="inferred from homology"/>
<evidence type="ECO:0000313" key="13">
    <source>
        <dbReference type="RefSeq" id="XP_030622658.1"/>
    </source>
</evidence>
<reference evidence="13" key="1">
    <citation type="submission" date="2025-08" db="UniProtKB">
        <authorList>
            <consortium name="RefSeq"/>
        </authorList>
    </citation>
    <scope>IDENTIFICATION</scope>
</reference>
<keyword evidence="7 9" id="KW-0472">Membrane</keyword>
<keyword evidence="3 8" id="KW-0812">Transmembrane</keyword>
<dbReference type="InterPro" id="IPR009038">
    <property type="entry name" value="GOLD_dom"/>
</dbReference>
<feature type="signal peptide" evidence="10">
    <location>
        <begin position="1"/>
        <end position="19"/>
    </location>
</feature>
<protein>
    <submittedName>
        <fullName evidence="13">Transmembrane emp24 domain-containing protein 11</fullName>
    </submittedName>
</protein>
<feature type="transmembrane region" description="Helical" evidence="9">
    <location>
        <begin position="182"/>
        <end position="201"/>
    </location>
</feature>
<dbReference type="Proteomes" id="UP000504632">
    <property type="component" value="Chromosome 2"/>
</dbReference>
<dbReference type="InterPro" id="IPR015720">
    <property type="entry name" value="Emp24-like"/>
</dbReference>
<dbReference type="PROSITE" id="PS50866">
    <property type="entry name" value="GOLD"/>
    <property type="match status" value="1"/>
</dbReference>
<evidence type="ECO:0000256" key="3">
    <source>
        <dbReference type="ARBA" id="ARBA00022692"/>
    </source>
</evidence>
<evidence type="ECO:0000256" key="6">
    <source>
        <dbReference type="ARBA" id="ARBA00022989"/>
    </source>
</evidence>
<dbReference type="FunCoup" id="A0A6J2US85">
    <property type="interactions" value="101"/>
</dbReference>
<dbReference type="SMART" id="SM01190">
    <property type="entry name" value="EMP24_GP25L"/>
    <property type="match status" value="1"/>
</dbReference>
<dbReference type="OrthoDB" id="3427at2759"/>
<feature type="domain" description="GOLD" evidence="11">
    <location>
        <begin position="29"/>
        <end position="124"/>
    </location>
</feature>
<comment type="similarity">
    <text evidence="2 8">Belongs to the EMP24/GP25L family.</text>
</comment>
<gene>
    <name evidence="13" type="primary">LOC115806071</name>
</gene>
<evidence type="ECO:0000256" key="7">
    <source>
        <dbReference type="ARBA" id="ARBA00023136"/>
    </source>
</evidence>
<dbReference type="Pfam" id="PF01105">
    <property type="entry name" value="EMP24_GP25L"/>
    <property type="match status" value="1"/>
</dbReference>
<name>A0A6J2US85_CHACN</name>
<dbReference type="GO" id="GO:0005789">
    <property type="term" value="C:endoplasmic reticulum membrane"/>
    <property type="evidence" value="ECO:0007669"/>
    <property type="project" value="UniProtKB-SubCell"/>
</dbReference>
<keyword evidence="4 10" id="KW-0732">Signal</keyword>
<evidence type="ECO:0000256" key="4">
    <source>
        <dbReference type="ARBA" id="ARBA00022729"/>
    </source>
</evidence>
<dbReference type="RefSeq" id="XP_030622658.1">
    <property type="nucleotide sequence ID" value="XM_030766798.1"/>
</dbReference>
<dbReference type="PANTHER" id="PTHR22811">
    <property type="entry name" value="TRANSMEMBRANE EMP24 DOMAIN-CONTAINING PROTEIN"/>
    <property type="match status" value="1"/>
</dbReference>
<sequence length="214" mass="25064">MSIKRAGMLVLCSLILNQAMYFDLGEQEERCIIEEIPEDTLVTGYFLLEYWDEKKQDNSPHLGLTVTVRGPDHEVLLMKRYGKHGKFTFTSHASGSHFLCVQSNSTRFSVFAGERLRVHFDVQMGQHTTDPTAIKAKDTVKFMENSLEHLTDQIRYISRQQDFQREREERFRQMSEETNGNVLFWALIQTCILLTVGFWQMKKMKDFLIEKKLV</sequence>
<keyword evidence="12" id="KW-1185">Reference proteome</keyword>
<evidence type="ECO:0000256" key="1">
    <source>
        <dbReference type="ARBA" id="ARBA00004115"/>
    </source>
</evidence>